<dbReference type="InterPro" id="IPR050638">
    <property type="entry name" value="AA-Vitamin_Transporters"/>
</dbReference>
<evidence type="ECO:0000256" key="2">
    <source>
        <dbReference type="ARBA" id="ARBA00022692"/>
    </source>
</evidence>
<dbReference type="AlphaFoldDB" id="A0AAV3S9I9"/>
<dbReference type="Pfam" id="PF00892">
    <property type="entry name" value="EamA"/>
    <property type="match status" value="1"/>
</dbReference>
<evidence type="ECO:0000256" key="1">
    <source>
        <dbReference type="ARBA" id="ARBA00004141"/>
    </source>
</evidence>
<comment type="subcellular location">
    <subcellularLocation>
        <location evidence="1">Membrane</location>
        <topology evidence="1">Multi-pass membrane protein</topology>
    </subcellularLocation>
</comment>
<dbReference type="RefSeq" id="WP_211312149.1">
    <property type="nucleotide sequence ID" value="NZ_BAAABL010000059.1"/>
</dbReference>
<feature type="domain" description="EamA" evidence="6">
    <location>
        <begin position="8"/>
        <end position="146"/>
    </location>
</feature>
<dbReference type="EMBL" id="BAAABL010000059">
    <property type="protein sequence ID" value="GAA0306457.1"/>
    <property type="molecule type" value="Genomic_DNA"/>
</dbReference>
<evidence type="ECO:0000256" key="5">
    <source>
        <dbReference type="SAM" id="Phobius"/>
    </source>
</evidence>
<sequence>MALSTPSVYVLVVLAAALWGASPVLLKRALNRGARPRQAVLVALAVDTALVSTAHVIVHGSDALRALLTADLRVLSLFVLTGALGTGLGRLIGLIGLERLGASVYSAALSVRPVFATVLGVTVLGEPVTPVRVAGVGILVVGLLVIERARSHGGGERGGWHRRDLVLPFVAAATYAASRTLRRAGLHVGDVDVFAAVATNELAGLFVLAAVLGGSSGTDVFTPPRESVASLVGSGCCIAIGMVAVFGALAAPAGRVVVVDPLVATVPLFTVGFAAHFLDTERITGRIVLGTLVVVAGAALVVR</sequence>
<evidence type="ECO:0000313" key="8">
    <source>
        <dbReference type="Proteomes" id="UP001500837"/>
    </source>
</evidence>
<evidence type="ECO:0000313" key="7">
    <source>
        <dbReference type="EMBL" id="GAA0306457.1"/>
    </source>
</evidence>
<keyword evidence="3 5" id="KW-1133">Transmembrane helix</keyword>
<dbReference type="InterPro" id="IPR037185">
    <property type="entry name" value="EmrE-like"/>
</dbReference>
<feature type="transmembrane region" description="Helical" evidence="5">
    <location>
        <begin position="77"/>
        <end position="97"/>
    </location>
</feature>
<accession>A0AAV3S9I9</accession>
<feature type="transmembrane region" description="Helical" evidence="5">
    <location>
        <begin position="283"/>
        <end position="302"/>
    </location>
</feature>
<keyword evidence="2 5" id="KW-0812">Transmembrane</keyword>
<dbReference type="Proteomes" id="UP001500837">
    <property type="component" value="Unassembled WGS sequence"/>
</dbReference>
<keyword evidence="4 5" id="KW-0472">Membrane</keyword>
<dbReference type="SUPFAM" id="SSF103481">
    <property type="entry name" value="Multidrug resistance efflux transporter EmrE"/>
    <property type="match status" value="2"/>
</dbReference>
<feature type="transmembrane region" description="Helical" evidence="5">
    <location>
        <begin position="191"/>
        <end position="211"/>
    </location>
</feature>
<feature type="transmembrane region" description="Helical" evidence="5">
    <location>
        <begin position="231"/>
        <end position="250"/>
    </location>
</feature>
<dbReference type="GO" id="GO:0016020">
    <property type="term" value="C:membrane"/>
    <property type="evidence" value="ECO:0007669"/>
    <property type="project" value="UniProtKB-SubCell"/>
</dbReference>
<organism evidence="7 8">
    <name type="scientific">Halarchaeum salinum</name>
    <dbReference type="NCBI Taxonomy" id="489912"/>
    <lineage>
        <taxon>Archaea</taxon>
        <taxon>Methanobacteriati</taxon>
        <taxon>Methanobacteriota</taxon>
        <taxon>Stenosarchaea group</taxon>
        <taxon>Halobacteria</taxon>
        <taxon>Halobacteriales</taxon>
        <taxon>Halobacteriaceae</taxon>
    </lineage>
</organism>
<keyword evidence="8" id="KW-1185">Reference proteome</keyword>
<evidence type="ECO:0000259" key="6">
    <source>
        <dbReference type="Pfam" id="PF00892"/>
    </source>
</evidence>
<dbReference type="InterPro" id="IPR000620">
    <property type="entry name" value="EamA_dom"/>
</dbReference>
<protein>
    <recommendedName>
        <fullName evidence="6">EamA domain-containing protein</fullName>
    </recommendedName>
</protein>
<comment type="caution">
    <text evidence="7">The sequence shown here is derived from an EMBL/GenBank/DDBJ whole genome shotgun (WGS) entry which is preliminary data.</text>
</comment>
<feature type="transmembrane region" description="Helical" evidence="5">
    <location>
        <begin position="104"/>
        <end position="124"/>
    </location>
</feature>
<feature type="transmembrane region" description="Helical" evidence="5">
    <location>
        <begin position="257"/>
        <end position="277"/>
    </location>
</feature>
<dbReference type="PANTHER" id="PTHR32322:SF2">
    <property type="entry name" value="EAMA DOMAIN-CONTAINING PROTEIN"/>
    <property type="match status" value="1"/>
</dbReference>
<feature type="transmembrane region" description="Helical" evidence="5">
    <location>
        <begin position="130"/>
        <end position="146"/>
    </location>
</feature>
<reference evidence="7 8" key="1">
    <citation type="journal article" date="2019" name="Int. J. Syst. Evol. Microbiol.">
        <title>The Global Catalogue of Microorganisms (GCM) 10K type strain sequencing project: providing services to taxonomists for standard genome sequencing and annotation.</title>
        <authorList>
            <consortium name="The Broad Institute Genomics Platform"/>
            <consortium name="The Broad Institute Genome Sequencing Center for Infectious Disease"/>
            <person name="Wu L."/>
            <person name="Ma J."/>
        </authorList>
    </citation>
    <scope>NUCLEOTIDE SEQUENCE [LARGE SCALE GENOMIC DNA]</scope>
    <source>
        <strain evidence="7 8">JCM 16330</strain>
    </source>
</reference>
<gene>
    <name evidence="7" type="ORF">GCM10009066_20340</name>
</gene>
<feature type="transmembrane region" description="Helical" evidence="5">
    <location>
        <begin position="6"/>
        <end position="26"/>
    </location>
</feature>
<feature type="transmembrane region" description="Helical" evidence="5">
    <location>
        <begin position="38"/>
        <end position="57"/>
    </location>
</feature>
<name>A0AAV3S9I9_9EURY</name>
<dbReference type="PANTHER" id="PTHR32322">
    <property type="entry name" value="INNER MEMBRANE TRANSPORTER"/>
    <property type="match status" value="1"/>
</dbReference>
<proteinExistence type="predicted"/>
<evidence type="ECO:0000256" key="4">
    <source>
        <dbReference type="ARBA" id="ARBA00023136"/>
    </source>
</evidence>
<evidence type="ECO:0000256" key="3">
    <source>
        <dbReference type="ARBA" id="ARBA00022989"/>
    </source>
</evidence>